<dbReference type="Proteomes" id="UP000735592">
    <property type="component" value="Unassembled WGS sequence"/>
</dbReference>
<gene>
    <name evidence="2" type="ORF">GM655_22235</name>
</gene>
<keyword evidence="3" id="KW-1185">Reference proteome</keyword>
<evidence type="ECO:0000313" key="3">
    <source>
        <dbReference type="Proteomes" id="UP000735592"/>
    </source>
</evidence>
<dbReference type="Gene3D" id="1.10.1220.10">
    <property type="entry name" value="Met repressor-like"/>
    <property type="match status" value="1"/>
</dbReference>
<organism evidence="2 3">
    <name type="scientific">Pseudoduganella danionis</name>
    <dbReference type="NCBI Taxonomy" id="1890295"/>
    <lineage>
        <taxon>Bacteria</taxon>
        <taxon>Pseudomonadati</taxon>
        <taxon>Pseudomonadota</taxon>
        <taxon>Betaproteobacteria</taxon>
        <taxon>Burkholderiales</taxon>
        <taxon>Oxalobacteraceae</taxon>
        <taxon>Telluria group</taxon>
        <taxon>Pseudoduganella</taxon>
    </lineage>
</organism>
<dbReference type="InterPro" id="IPR013321">
    <property type="entry name" value="Arc_rbn_hlx_hlx"/>
</dbReference>
<sequence length="60" mass="6960">MYMNTKTRMNVYLDDTQREKLAELHKETGAPVAEHVRRAVDNYLEKHGKGKDATKGKKQE</sequence>
<evidence type="ECO:0000313" key="2">
    <source>
        <dbReference type="EMBL" id="MTW35517.1"/>
    </source>
</evidence>
<comment type="caution">
    <text evidence="2">The sequence shown here is derived from an EMBL/GenBank/DDBJ whole genome shotgun (WGS) entry which is preliminary data.</text>
</comment>
<name>A0ABW9SXC0_9BURK</name>
<proteinExistence type="predicted"/>
<evidence type="ECO:0000259" key="1">
    <source>
        <dbReference type="Pfam" id="PF12651"/>
    </source>
</evidence>
<feature type="domain" description="Predicted DNA-binding protein ribbon-helix-helix" evidence="1">
    <location>
        <begin position="5"/>
        <end position="47"/>
    </location>
</feature>
<reference evidence="2 3" key="1">
    <citation type="submission" date="2019-11" db="EMBL/GenBank/DDBJ databases">
        <title>Type strains purchased from KCTC, JCM and DSMZ.</title>
        <authorList>
            <person name="Lu H."/>
        </authorList>
    </citation>
    <scope>NUCLEOTIDE SEQUENCE [LARGE SCALE GENOMIC DNA]</scope>
    <source>
        <strain evidence="2 3">DSM 103461</strain>
    </source>
</reference>
<dbReference type="InterPro" id="IPR038733">
    <property type="entry name" value="Predicted_DNA_bind_prot_RHH"/>
</dbReference>
<dbReference type="EMBL" id="WNKW01000014">
    <property type="protein sequence ID" value="MTW35517.1"/>
    <property type="molecule type" value="Genomic_DNA"/>
</dbReference>
<protein>
    <submittedName>
        <fullName evidence="2">Ribbon-helix-helix domain-containing protein</fullName>
    </submittedName>
</protein>
<accession>A0ABW9SXC0</accession>
<dbReference type="Pfam" id="PF12651">
    <property type="entry name" value="RHH_3"/>
    <property type="match status" value="1"/>
</dbReference>